<proteinExistence type="predicted"/>
<evidence type="ECO:0000313" key="4">
    <source>
        <dbReference type="Proteomes" id="UP000799776"/>
    </source>
</evidence>
<sequence>MPALHRLANGPAMDHSAPLDSERSASKTPKDMPRSPTTSSNHYSSPFKPKGNPKHMSSPLINASNTSSGLFGLYGSKHQSRSPIKSSDNSSAFDRKKGDSQYMSQPGLTLPYNTSSPLNPSPRSSMLALPPPRKHRARDTNKLPRDALLKDAAVQNQHLRTIACKRLEEIKIPESRKEMATEVLTLREQVSLLTKEAKSLRKRCGSKSNEMKYFWTSGRLERKRREIKTLREQVESLKQMLFSSLEENEQLEEVNKAHELWESREPAFGAESSQSLVEVMSALQLGDRTNAIVEKKDASGEIKLALLREKDKEIKDMRADHQRKEQDWQREKAVLQKWIKQKDKQLARAEALA</sequence>
<accession>A0A9P4LZZ1</accession>
<name>A0A9P4LZZ1_9PEZI</name>
<feature type="compositionally biased region" description="Polar residues" evidence="2">
    <location>
        <begin position="81"/>
        <end position="92"/>
    </location>
</feature>
<evidence type="ECO:0000313" key="3">
    <source>
        <dbReference type="EMBL" id="KAF2091645.1"/>
    </source>
</evidence>
<dbReference type="Proteomes" id="UP000799776">
    <property type="component" value="Unassembled WGS sequence"/>
</dbReference>
<feature type="compositionally biased region" description="Basic and acidic residues" evidence="2">
    <location>
        <begin position="20"/>
        <end position="33"/>
    </location>
</feature>
<feature type="compositionally biased region" description="Polar residues" evidence="2">
    <location>
        <begin position="35"/>
        <end position="44"/>
    </location>
</feature>
<feature type="coiled-coil region" evidence="1">
    <location>
        <begin position="183"/>
        <end position="254"/>
    </location>
</feature>
<feature type="compositionally biased region" description="Polar residues" evidence="2">
    <location>
        <begin position="59"/>
        <end position="69"/>
    </location>
</feature>
<comment type="caution">
    <text evidence="3">The sequence shown here is derived from an EMBL/GenBank/DDBJ whole genome shotgun (WGS) entry which is preliminary data.</text>
</comment>
<feature type="compositionally biased region" description="Polar residues" evidence="2">
    <location>
        <begin position="101"/>
        <end position="124"/>
    </location>
</feature>
<keyword evidence="4" id="KW-1185">Reference proteome</keyword>
<protein>
    <submittedName>
        <fullName evidence="3">Uncharacterized protein</fullName>
    </submittedName>
</protein>
<evidence type="ECO:0000256" key="1">
    <source>
        <dbReference type="SAM" id="Coils"/>
    </source>
</evidence>
<organism evidence="3 4">
    <name type="scientific">Saccharata proteae CBS 121410</name>
    <dbReference type="NCBI Taxonomy" id="1314787"/>
    <lineage>
        <taxon>Eukaryota</taxon>
        <taxon>Fungi</taxon>
        <taxon>Dikarya</taxon>
        <taxon>Ascomycota</taxon>
        <taxon>Pezizomycotina</taxon>
        <taxon>Dothideomycetes</taxon>
        <taxon>Dothideomycetes incertae sedis</taxon>
        <taxon>Botryosphaeriales</taxon>
        <taxon>Saccharataceae</taxon>
        <taxon>Saccharata</taxon>
    </lineage>
</organism>
<dbReference type="AlphaFoldDB" id="A0A9P4LZZ1"/>
<dbReference type="EMBL" id="ML978711">
    <property type="protein sequence ID" value="KAF2091645.1"/>
    <property type="molecule type" value="Genomic_DNA"/>
</dbReference>
<gene>
    <name evidence="3" type="ORF">K490DRAFT_61078</name>
</gene>
<evidence type="ECO:0000256" key="2">
    <source>
        <dbReference type="SAM" id="MobiDB-lite"/>
    </source>
</evidence>
<keyword evidence="1" id="KW-0175">Coiled coil</keyword>
<reference evidence="3" key="1">
    <citation type="journal article" date="2020" name="Stud. Mycol.">
        <title>101 Dothideomycetes genomes: a test case for predicting lifestyles and emergence of pathogens.</title>
        <authorList>
            <person name="Haridas S."/>
            <person name="Albert R."/>
            <person name="Binder M."/>
            <person name="Bloem J."/>
            <person name="Labutti K."/>
            <person name="Salamov A."/>
            <person name="Andreopoulos B."/>
            <person name="Baker S."/>
            <person name="Barry K."/>
            <person name="Bills G."/>
            <person name="Bluhm B."/>
            <person name="Cannon C."/>
            <person name="Castanera R."/>
            <person name="Culley D."/>
            <person name="Daum C."/>
            <person name="Ezra D."/>
            <person name="Gonzalez J."/>
            <person name="Henrissat B."/>
            <person name="Kuo A."/>
            <person name="Liang C."/>
            <person name="Lipzen A."/>
            <person name="Lutzoni F."/>
            <person name="Magnuson J."/>
            <person name="Mondo S."/>
            <person name="Nolan M."/>
            <person name="Ohm R."/>
            <person name="Pangilinan J."/>
            <person name="Park H.-J."/>
            <person name="Ramirez L."/>
            <person name="Alfaro M."/>
            <person name="Sun H."/>
            <person name="Tritt A."/>
            <person name="Yoshinaga Y."/>
            <person name="Zwiers L.-H."/>
            <person name="Turgeon B."/>
            <person name="Goodwin S."/>
            <person name="Spatafora J."/>
            <person name="Crous P."/>
            <person name="Grigoriev I."/>
        </authorList>
    </citation>
    <scope>NUCLEOTIDE SEQUENCE</scope>
    <source>
        <strain evidence="3">CBS 121410</strain>
    </source>
</reference>
<feature type="region of interest" description="Disordered" evidence="2">
    <location>
        <begin position="1"/>
        <end position="141"/>
    </location>
</feature>